<dbReference type="Proteomes" id="UP000479000">
    <property type="component" value="Unassembled WGS sequence"/>
</dbReference>
<evidence type="ECO:0000256" key="2">
    <source>
        <dbReference type="SAM" id="MobiDB-lite"/>
    </source>
</evidence>
<dbReference type="AlphaFoldDB" id="A0A6H5I0I2"/>
<dbReference type="GO" id="GO:0008270">
    <property type="term" value="F:zinc ion binding"/>
    <property type="evidence" value="ECO:0007669"/>
    <property type="project" value="UniProtKB-KW"/>
</dbReference>
<keyword evidence="1" id="KW-0479">Metal-binding</keyword>
<feature type="region of interest" description="Disordered" evidence="2">
    <location>
        <begin position="681"/>
        <end position="704"/>
    </location>
</feature>
<dbReference type="InterPro" id="IPR054722">
    <property type="entry name" value="PolX-like_BBD"/>
</dbReference>
<dbReference type="EMBL" id="CADCXU010028975">
    <property type="protein sequence ID" value="CAB0015383.1"/>
    <property type="molecule type" value="Genomic_DNA"/>
</dbReference>
<proteinExistence type="predicted"/>
<feature type="non-terminal residue" evidence="5">
    <location>
        <position position="743"/>
    </location>
</feature>
<gene>
    <name evidence="4" type="ORF">NTEN_LOCUS19723</name>
    <name evidence="5" type="ORF">NTEN_LOCUS24666</name>
</gene>
<evidence type="ECO:0000256" key="1">
    <source>
        <dbReference type="PROSITE-ProRule" id="PRU00047"/>
    </source>
</evidence>
<reference evidence="5 6" key="1">
    <citation type="submission" date="2020-02" db="EMBL/GenBank/DDBJ databases">
        <authorList>
            <person name="Ferguson B K."/>
        </authorList>
    </citation>
    <scope>NUCLEOTIDE SEQUENCE [LARGE SCALE GENOMIC DNA]</scope>
</reference>
<dbReference type="GO" id="GO:0003676">
    <property type="term" value="F:nucleic acid binding"/>
    <property type="evidence" value="ECO:0007669"/>
    <property type="project" value="InterPro"/>
</dbReference>
<accession>A0A6H5I0I2</accession>
<evidence type="ECO:0000313" key="6">
    <source>
        <dbReference type="Proteomes" id="UP000479000"/>
    </source>
</evidence>
<protein>
    <recommendedName>
        <fullName evidence="3">CCHC-type domain-containing protein</fullName>
    </recommendedName>
</protein>
<dbReference type="Pfam" id="PF22936">
    <property type="entry name" value="Pol_BBD"/>
    <property type="match status" value="1"/>
</dbReference>
<dbReference type="InterPro" id="IPR036875">
    <property type="entry name" value="Znf_CCHC_sf"/>
</dbReference>
<evidence type="ECO:0000259" key="3">
    <source>
        <dbReference type="PROSITE" id="PS50158"/>
    </source>
</evidence>
<dbReference type="OrthoDB" id="6765335at2759"/>
<dbReference type="SUPFAM" id="SSF57756">
    <property type="entry name" value="Retrovirus zinc finger-like domains"/>
    <property type="match status" value="1"/>
</dbReference>
<organism evidence="5 6">
    <name type="scientific">Nesidiocoris tenuis</name>
    <dbReference type="NCBI Taxonomy" id="355587"/>
    <lineage>
        <taxon>Eukaryota</taxon>
        <taxon>Metazoa</taxon>
        <taxon>Ecdysozoa</taxon>
        <taxon>Arthropoda</taxon>
        <taxon>Hexapoda</taxon>
        <taxon>Insecta</taxon>
        <taxon>Pterygota</taxon>
        <taxon>Neoptera</taxon>
        <taxon>Paraneoptera</taxon>
        <taxon>Hemiptera</taxon>
        <taxon>Heteroptera</taxon>
        <taxon>Panheteroptera</taxon>
        <taxon>Cimicomorpha</taxon>
        <taxon>Miridae</taxon>
        <taxon>Dicyphina</taxon>
        <taxon>Nesidiocoris</taxon>
    </lineage>
</organism>
<dbReference type="Pfam" id="PF00098">
    <property type="entry name" value="zf-CCHC"/>
    <property type="match status" value="1"/>
</dbReference>
<dbReference type="Gene3D" id="4.10.60.10">
    <property type="entry name" value="Zinc finger, CCHC-type"/>
    <property type="match status" value="1"/>
</dbReference>
<dbReference type="SMART" id="SM00343">
    <property type="entry name" value="ZnF_C2HC"/>
    <property type="match status" value="2"/>
</dbReference>
<evidence type="ECO:0000313" key="5">
    <source>
        <dbReference type="EMBL" id="CAB0021141.1"/>
    </source>
</evidence>
<feature type="region of interest" description="Disordered" evidence="2">
    <location>
        <begin position="23"/>
        <end position="89"/>
    </location>
</feature>
<feature type="domain" description="CCHC-type" evidence="3">
    <location>
        <begin position="356"/>
        <end position="371"/>
    </location>
</feature>
<name>A0A6H5I0I2_9HEMI</name>
<dbReference type="InterPro" id="IPR001878">
    <property type="entry name" value="Znf_CCHC"/>
</dbReference>
<keyword evidence="6" id="KW-1185">Reference proteome</keyword>
<sequence length="743" mass="84896">MKKSWDKQIDELATDFMQRLDGIYLGGPAESKSNETQPEGRDRREQEDSEAIGDSTGDDPSTGQPSTVGDECVPKQTPSNKNAKKTRTIVAEKRPTWDELVTEEEEKRSWLNEKNQKSLRGRSSICDRLRFSKFDYSLTEDKDYTLWRDKIKAEIKANDCLFVIDKRVKPRESFEEWEMNMIQNAVRSFIISHLNDKYHRLVKNIEDPAELMMVLDNFGDSTSRHAEYSLRKKFGDIRYEPSEETVIEFLARFDDLVDKIRRCAELTDDQVKFNFLVAIENGCSAVQMMDLNSREGLSITDLKAKMFEEENRMKELRRRENNGLDQAMFGATKKKLPTKFNSANPTRNFDTKDATCFKCGENGHISPDCPNRGRKCYNCQKFTTSHISATCPARRERSNNHETVKRGPSFASAMNKPRKVLKLRKVPFKAAVKAAKQRRRTGRANLVIYTDSDTESLPSDKRMCWVDDEVEDEVAMYANNREKDGDSDDQGHPKRAALSSFDSKYKIRRSMRFIADTGATDHIANEKEYFVSLRKLNRPKRITCANGSKNADLVIEHAGDIVISSDNDGSFSCLHDVLYAPGLVENLFSLRKLMPYLTAKFSDDKIEIEDKSCGEIVKEGEFDGRFWWLTFLLPLAGASEKQKQRVLSQVYQSRVGGRKPVKRGAAILDAYDLEIGGSSQSKQSKKSLEEKADDDLEDNSGVNEEDLKNLNVQRSESLRDCVGFLWHLRLNHASKGYLEQAAK</sequence>
<dbReference type="PROSITE" id="PS50158">
    <property type="entry name" value="ZF_CCHC"/>
    <property type="match status" value="1"/>
</dbReference>
<feature type="compositionally biased region" description="Polar residues" evidence="2">
    <location>
        <begin position="58"/>
        <end position="67"/>
    </location>
</feature>
<evidence type="ECO:0000313" key="4">
    <source>
        <dbReference type="EMBL" id="CAB0015383.1"/>
    </source>
</evidence>
<dbReference type="EMBL" id="CADCXU010036502">
    <property type="protein sequence ID" value="CAB0021141.1"/>
    <property type="molecule type" value="Genomic_DNA"/>
</dbReference>
<keyword evidence="1" id="KW-0862">Zinc</keyword>
<keyword evidence="1" id="KW-0863">Zinc-finger</keyword>